<dbReference type="Proteomes" id="UP000319931">
    <property type="component" value="Unassembled WGS sequence"/>
</dbReference>
<keyword evidence="1" id="KW-0812">Transmembrane</keyword>
<keyword evidence="4" id="KW-1185">Reference proteome</keyword>
<accession>A0A502FF80</accession>
<evidence type="ECO:0000256" key="1">
    <source>
        <dbReference type="SAM" id="Phobius"/>
    </source>
</evidence>
<evidence type="ECO:0000259" key="2">
    <source>
        <dbReference type="Pfam" id="PF13240"/>
    </source>
</evidence>
<dbReference type="OrthoDB" id="6693450at2"/>
<keyword evidence="1" id="KW-0472">Membrane</keyword>
<protein>
    <submittedName>
        <fullName evidence="3">Zinc ribbon domain-containing protein</fullName>
    </submittedName>
</protein>
<gene>
    <name evidence="3" type="ORF">EAH76_21995</name>
</gene>
<sequence length="266" mass="28373">MYCDQCGQQIDDDSKFCRHCGALQKVAGTETVQTGRTRRIGPLDPSPAVEAKAKQKVGPGRIFWTILAVFVVLAIIGSLAKQSSPSVGTSEAANIMANADMIADNIDNAASAVDEGAGKPTGAADGPWAYSTTEDKVRGSTTYYARTTSTNTIHQNPPYDSDTSMGMAVRKSRSDGTNVVLTISSGQMMCPSYEGCSGTVSFDGGPAQRIRFAGPADHSSETIFVEGAKSFIAKLKKAKKVVIEKTLYEAGNPQFEFDVRGLKWDH</sequence>
<dbReference type="AlphaFoldDB" id="A0A502FF80"/>
<evidence type="ECO:0000313" key="3">
    <source>
        <dbReference type="EMBL" id="TPG48087.1"/>
    </source>
</evidence>
<dbReference type="EMBL" id="RCZC01000010">
    <property type="protein sequence ID" value="TPG48087.1"/>
    <property type="molecule type" value="Genomic_DNA"/>
</dbReference>
<dbReference type="InterPro" id="IPR026870">
    <property type="entry name" value="Zinc_ribbon_dom"/>
</dbReference>
<name>A0A502FF80_9SPHN</name>
<feature type="domain" description="Zinc-ribbon" evidence="2">
    <location>
        <begin position="2"/>
        <end position="22"/>
    </location>
</feature>
<organism evidence="3 4">
    <name type="scientific">Sphingomonas glacialis</name>
    <dbReference type="NCBI Taxonomy" id="658225"/>
    <lineage>
        <taxon>Bacteria</taxon>
        <taxon>Pseudomonadati</taxon>
        <taxon>Pseudomonadota</taxon>
        <taxon>Alphaproteobacteria</taxon>
        <taxon>Sphingomonadales</taxon>
        <taxon>Sphingomonadaceae</taxon>
        <taxon>Sphingomonas</taxon>
    </lineage>
</organism>
<proteinExistence type="predicted"/>
<reference evidence="3 4" key="1">
    <citation type="journal article" date="2019" name="Environ. Microbiol.">
        <title>Species interactions and distinct microbial communities in high Arctic permafrost affected cryosols are associated with the CH4 and CO2 gas fluxes.</title>
        <authorList>
            <person name="Altshuler I."/>
            <person name="Hamel J."/>
            <person name="Turney S."/>
            <person name="Magnuson E."/>
            <person name="Levesque R."/>
            <person name="Greer C."/>
            <person name="Whyte L.G."/>
        </authorList>
    </citation>
    <scope>NUCLEOTIDE SEQUENCE [LARGE SCALE GENOMIC DNA]</scope>
    <source>
        <strain evidence="3 4">E6.1</strain>
    </source>
</reference>
<dbReference type="Pfam" id="PF13240">
    <property type="entry name" value="Zn_Ribbon_1"/>
    <property type="match status" value="1"/>
</dbReference>
<keyword evidence="1" id="KW-1133">Transmembrane helix</keyword>
<comment type="caution">
    <text evidence="3">The sequence shown here is derived from an EMBL/GenBank/DDBJ whole genome shotgun (WGS) entry which is preliminary data.</text>
</comment>
<dbReference type="RefSeq" id="WP_140852415.1">
    <property type="nucleotide sequence ID" value="NZ_RCZC01000010.1"/>
</dbReference>
<evidence type="ECO:0000313" key="4">
    <source>
        <dbReference type="Proteomes" id="UP000319931"/>
    </source>
</evidence>
<feature type="transmembrane region" description="Helical" evidence="1">
    <location>
        <begin position="62"/>
        <end position="80"/>
    </location>
</feature>